<reference evidence="12 13" key="1">
    <citation type="submission" date="2017-02" db="EMBL/GenBank/DDBJ databases">
        <title>isolation and characterization of a novel temperate virus Aeropyrum globular virus 1 infecting hyperthermophilic archaeon Aeropyrum.</title>
        <authorList>
            <person name="Yumiya M."/>
            <person name="Yoshida T."/>
            <person name="Sako Y."/>
        </authorList>
    </citation>
    <scope>NUCLEOTIDE SEQUENCE [LARGE SCALE GENOMIC DNA]</scope>
    <source>
        <strain evidence="12 13">YK1-12-2013</strain>
    </source>
</reference>
<evidence type="ECO:0000256" key="4">
    <source>
        <dbReference type="ARBA" id="ARBA00022723"/>
    </source>
</evidence>
<keyword evidence="12" id="KW-0540">Nuclease</keyword>
<dbReference type="GO" id="GO:0046872">
    <property type="term" value="F:metal ion binding"/>
    <property type="evidence" value="ECO:0007669"/>
    <property type="project" value="UniProtKB-KW"/>
</dbReference>
<dbReference type="AlphaFoldDB" id="A0A401HAV4"/>
<comment type="similarity">
    <text evidence="2">Belongs to the Nth/MutY family.</text>
</comment>
<dbReference type="CDD" id="cd00056">
    <property type="entry name" value="ENDO3c"/>
    <property type="match status" value="1"/>
</dbReference>
<dbReference type="GO" id="GO:0051539">
    <property type="term" value="F:4 iron, 4 sulfur cluster binding"/>
    <property type="evidence" value="ECO:0007669"/>
    <property type="project" value="UniProtKB-KW"/>
</dbReference>
<keyword evidence="7" id="KW-0408">Iron</keyword>
<dbReference type="InterPro" id="IPR003651">
    <property type="entry name" value="Endonuclease3_FeS-loop_motif"/>
</dbReference>
<dbReference type="SMART" id="SM00478">
    <property type="entry name" value="ENDO3c"/>
    <property type="match status" value="1"/>
</dbReference>
<comment type="caution">
    <text evidence="12">The sequence shown here is derived from an EMBL/GenBank/DDBJ whole genome shotgun (WGS) entry which is preliminary data.</text>
</comment>
<dbReference type="InterPro" id="IPR023170">
    <property type="entry name" value="HhH_base_excis_C"/>
</dbReference>
<dbReference type="Pfam" id="PF00730">
    <property type="entry name" value="HhH-GPD"/>
    <property type="match status" value="1"/>
</dbReference>
<gene>
    <name evidence="12" type="ORF">apy_13210</name>
</gene>
<dbReference type="Gene3D" id="1.10.340.30">
    <property type="entry name" value="Hypothetical protein, domain 2"/>
    <property type="match status" value="1"/>
</dbReference>
<dbReference type="OrthoDB" id="19248at2157"/>
<sequence>MGKGSIRDKITGEELLRLLRDNLRVDWREYVALVAYETDGNPFAVLAAVVLSQNTNDKNSIRAYLKLRRTIGVTPEAILEASYDDLVEAIREAGLPRQKASALKALAEAVVRWGGENYLLKAPPEELREKLMSIRGIGPKTADVFLSLVRKAPGVFAVDTHAARVARRWGLVGEKAGYDEISKALYNYFGPGNSEEAHRLIIALGRTYCKARRPRCRECPLRSVCPSAQ</sequence>
<dbReference type="GO" id="GO:0006285">
    <property type="term" value="P:base-excision repair, AP site formation"/>
    <property type="evidence" value="ECO:0007669"/>
    <property type="project" value="TreeGrafter"/>
</dbReference>
<dbReference type="PIRSF" id="PIRSF001435">
    <property type="entry name" value="Nth"/>
    <property type="match status" value="1"/>
</dbReference>
<protein>
    <submittedName>
        <fullName evidence="12">Endonuclease III</fullName>
    </submittedName>
</protein>
<evidence type="ECO:0000313" key="12">
    <source>
        <dbReference type="EMBL" id="GBF09596.1"/>
    </source>
</evidence>
<dbReference type="InterPro" id="IPR011257">
    <property type="entry name" value="DNA_glycosylase"/>
</dbReference>
<dbReference type="Proteomes" id="UP000291213">
    <property type="component" value="Unassembled WGS sequence"/>
</dbReference>
<dbReference type="RefSeq" id="WP_131160546.1">
    <property type="nucleotide sequence ID" value="NZ_BDMD01000078.1"/>
</dbReference>
<dbReference type="SUPFAM" id="SSF48150">
    <property type="entry name" value="DNA-glycosylase"/>
    <property type="match status" value="1"/>
</dbReference>
<comment type="cofactor">
    <cofactor evidence="1">
        <name>[4Fe-4S] cluster</name>
        <dbReference type="ChEBI" id="CHEBI:49883"/>
    </cofactor>
</comment>
<dbReference type="InterPro" id="IPR004035">
    <property type="entry name" value="Endouclease-III_FeS-bd_BS"/>
</dbReference>
<keyword evidence="10" id="KW-0326">Glycosidase</keyword>
<dbReference type="PANTHER" id="PTHR10359:SF18">
    <property type="entry name" value="ENDONUCLEASE III"/>
    <property type="match status" value="1"/>
</dbReference>
<evidence type="ECO:0000256" key="9">
    <source>
        <dbReference type="ARBA" id="ARBA00023204"/>
    </source>
</evidence>
<evidence type="ECO:0000256" key="6">
    <source>
        <dbReference type="ARBA" id="ARBA00022801"/>
    </source>
</evidence>
<dbReference type="EMBL" id="BDMD01000078">
    <property type="protein sequence ID" value="GBF09596.1"/>
    <property type="molecule type" value="Genomic_DNA"/>
</dbReference>
<evidence type="ECO:0000256" key="1">
    <source>
        <dbReference type="ARBA" id="ARBA00001966"/>
    </source>
</evidence>
<keyword evidence="9" id="KW-0234">DNA repair</keyword>
<evidence type="ECO:0000259" key="11">
    <source>
        <dbReference type="SMART" id="SM00478"/>
    </source>
</evidence>
<evidence type="ECO:0000256" key="7">
    <source>
        <dbReference type="ARBA" id="ARBA00023004"/>
    </source>
</evidence>
<keyword evidence="3" id="KW-0004">4Fe-4S</keyword>
<keyword evidence="5" id="KW-0227">DNA damage</keyword>
<evidence type="ECO:0000313" key="13">
    <source>
        <dbReference type="Proteomes" id="UP000291213"/>
    </source>
</evidence>
<dbReference type="Gene3D" id="1.10.1670.10">
    <property type="entry name" value="Helix-hairpin-Helix base-excision DNA repair enzymes (C-terminal)"/>
    <property type="match status" value="1"/>
</dbReference>
<dbReference type="GO" id="GO:0004519">
    <property type="term" value="F:endonuclease activity"/>
    <property type="evidence" value="ECO:0007669"/>
    <property type="project" value="UniProtKB-KW"/>
</dbReference>
<keyword evidence="6" id="KW-0378">Hydrolase</keyword>
<dbReference type="InterPro" id="IPR003265">
    <property type="entry name" value="HhH-GPD_domain"/>
</dbReference>
<keyword evidence="12" id="KW-0255">Endonuclease</keyword>
<name>A0A401HAV4_AERPX</name>
<evidence type="ECO:0000256" key="2">
    <source>
        <dbReference type="ARBA" id="ARBA00008343"/>
    </source>
</evidence>
<accession>A0A401HAV4</accession>
<proteinExistence type="inferred from homology"/>
<keyword evidence="8" id="KW-0411">Iron-sulfur</keyword>
<dbReference type="PROSITE" id="PS00764">
    <property type="entry name" value="ENDONUCLEASE_III_1"/>
    <property type="match status" value="1"/>
</dbReference>
<feature type="domain" description="HhH-GPD" evidence="11">
    <location>
        <begin position="51"/>
        <end position="207"/>
    </location>
</feature>
<dbReference type="GO" id="GO:0019104">
    <property type="term" value="F:DNA N-glycosylase activity"/>
    <property type="evidence" value="ECO:0007669"/>
    <property type="project" value="TreeGrafter"/>
</dbReference>
<evidence type="ECO:0000256" key="5">
    <source>
        <dbReference type="ARBA" id="ARBA00022763"/>
    </source>
</evidence>
<dbReference type="SMART" id="SM00525">
    <property type="entry name" value="FES"/>
    <property type="match status" value="1"/>
</dbReference>
<organism evidence="12 13">
    <name type="scientific">Aeropyrum pernix</name>
    <dbReference type="NCBI Taxonomy" id="56636"/>
    <lineage>
        <taxon>Archaea</taxon>
        <taxon>Thermoproteota</taxon>
        <taxon>Thermoprotei</taxon>
        <taxon>Desulfurococcales</taxon>
        <taxon>Desulfurococcaceae</taxon>
        <taxon>Aeropyrum</taxon>
    </lineage>
</organism>
<evidence type="ECO:0000256" key="8">
    <source>
        <dbReference type="ARBA" id="ARBA00023014"/>
    </source>
</evidence>
<keyword evidence="4" id="KW-0479">Metal-binding</keyword>
<dbReference type="PANTHER" id="PTHR10359">
    <property type="entry name" value="A/G-SPECIFIC ADENINE GLYCOSYLASE/ENDONUCLEASE III"/>
    <property type="match status" value="1"/>
</dbReference>
<evidence type="ECO:0000256" key="10">
    <source>
        <dbReference type="ARBA" id="ARBA00023295"/>
    </source>
</evidence>
<evidence type="ECO:0000256" key="3">
    <source>
        <dbReference type="ARBA" id="ARBA00022485"/>
    </source>
</evidence>